<feature type="compositionally biased region" description="Basic residues" evidence="1">
    <location>
        <begin position="319"/>
        <end position="331"/>
    </location>
</feature>
<gene>
    <name evidence="2" type="ORF">BDN71DRAFT_851551</name>
</gene>
<feature type="region of interest" description="Disordered" evidence="1">
    <location>
        <begin position="312"/>
        <end position="336"/>
    </location>
</feature>
<organism evidence="2 3">
    <name type="scientific">Pleurotus eryngii</name>
    <name type="common">Boletus of the steppes</name>
    <dbReference type="NCBI Taxonomy" id="5323"/>
    <lineage>
        <taxon>Eukaryota</taxon>
        <taxon>Fungi</taxon>
        <taxon>Dikarya</taxon>
        <taxon>Basidiomycota</taxon>
        <taxon>Agaricomycotina</taxon>
        <taxon>Agaricomycetes</taxon>
        <taxon>Agaricomycetidae</taxon>
        <taxon>Agaricales</taxon>
        <taxon>Pleurotineae</taxon>
        <taxon>Pleurotaceae</taxon>
        <taxon>Pleurotus</taxon>
    </lineage>
</organism>
<comment type="caution">
    <text evidence="2">The sequence shown here is derived from an EMBL/GenBank/DDBJ whole genome shotgun (WGS) entry which is preliminary data.</text>
</comment>
<feature type="region of interest" description="Disordered" evidence="1">
    <location>
        <begin position="255"/>
        <end position="287"/>
    </location>
</feature>
<proteinExistence type="predicted"/>
<accession>A0A9P6DK08</accession>
<name>A0A9P6DK08_PLEER</name>
<feature type="compositionally biased region" description="Low complexity" evidence="1">
    <location>
        <begin position="135"/>
        <end position="145"/>
    </location>
</feature>
<dbReference type="Proteomes" id="UP000807025">
    <property type="component" value="Unassembled WGS sequence"/>
</dbReference>
<dbReference type="EMBL" id="MU154524">
    <property type="protein sequence ID" value="KAF9501248.1"/>
    <property type="molecule type" value="Genomic_DNA"/>
</dbReference>
<feature type="compositionally biased region" description="Basic and acidic residues" evidence="1">
    <location>
        <begin position="272"/>
        <end position="287"/>
    </location>
</feature>
<evidence type="ECO:0000313" key="3">
    <source>
        <dbReference type="Proteomes" id="UP000807025"/>
    </source>
</evidence>
<evidence type="ECO:0000256" key="1">
    <source>
        <dbReference type="SAM" id="MobiDB-lite"/>
    </source>
</evidence>
<keyword evidence="3" id="KW-1185">Reference proteome</keyword>
<sequence>MRSIPQIPLELIDQILGYFPPIVPYHQRRAFTHSNPTTHDLRDSPTNTGPGVDDSYSRCEEEHDAETQNPILQCALVCKAWLPVCRAYIYRRVVLCCEGPEFLQDRWEIDRRGEERRDVGERGELFEQGDRDTESSSQTPSSSSSHIHLGGRTQTRLKLTRFTRTLLFFASSPHLIPFIRELVVRGDKRGVFVSNSLTAVTDPDTLECEHDSSIHAFFTTIGSLGTLRSLEVERVDWVESESVWREVLSRCPERVSERGVGEGGNNGPHGSDAIRDEGSSEGQDKQHDDNELSFLFEVLVSGVDHCAEDEIETNDHLSHRQRSAGRRRTRSKFNLEGQSNQSASMLSSLSLRYCRFGTYSDMLSLFVKTQNTGSGRTLTSTPTSPNLRKLEFVSCDLEDRDSVSVLDDLECPLDSGYGAHEYGCGSQRGTSTSQPPTPLHTLHISGSEQSFITSFLLHPSSPISLSSLPILKVSTPIDTNFAVTSEVLSHVGKGLEHFWFEFSGTLLRSICGFGLMVIGSIARDFGALQLVHNPNLKTIHLKGGSGRSAMFAGNTAVWSQALLTTIPKVDSVMPSSLSPDFLSTHVPCSCLHTISISMRMDFIPLRGTHTNRWVEISNLLLDPLRFPALSFLHIRINTRLNMGTDGGPLGGGNKMIGFVKQEMEEMMGAMWERGMVEVEMREDGGVEEDPSDILIVDQEEGGEGEGEEEKPMEVKEETCWYMRGWRGGWRGV</sequence>
<feature type="compositionally biased region" description="Polar residues" evidence="1">
    <location>
        <begin position="33"/>
        <end position="49"/>
    </location>
</feature>
<feature type="region of interest" description="Disordered" evidence="1">
    <location>
        <begin position="118"/>
        <end position="152"/>
    </location>
</feature>
<feature type="compositionally biased region" description="Basic and acidic residues" evidence="1">
    <location>
        <begin position="118"/>
        <end position="134"/>
    </location>
</feature>
<evidence type="ECO:0000313" key="2">
    <source>
        <dbReference type="EMBL" id="KAF9501248.1"/>
    </source>
</evidence>
<reference evidence="2" key="1">
    <citation type="submission" date="2020-11" db="EMBL/GenBank/DDBJ databases">
        <authorList>
            <consortium name="DOE Joint Genome Institute"/>
            <person name="Ahrendt S."/>
            <person name="Riley R."/>
            <person name="Andreopoulos W."/>
            <person name="Labutti K."/>
            <person name="Pangilinan J."/>
            <person name="Ruiz-Duenas F.J."/>
            <person name="Barrasa J.M."/>
            <person name="Sanchez-Garcia M."/>
            <person name="Camarero S."/>
            <person name="Miyauchi S."/>
            <person name="Serrano A."/>
            <person name="Linde D."/>
            <person name="Babiker R."/>
            <person name="Drula E."/>
            <person name="Ayuso-Fernandez I."/>
            <person name="Pacheco R."/>
            <person name="Padilla G."/>
            <person name="Ferreira P."/>
            <person name="Barriuso J."/>
            <person name="Kellner H."/>
            <person name="Castanera R."/>
            <person name="Alfaro M."/>
            <person name="Ramirez L."/>
            <person name="Pisabarro A.G."/>
            <person name="Kuo A."/>
            <person name="Tritt A."/>
            <person name="Lipzen A."/>
            <person name="He G."/>
            <person name="Yan M."/>
            <person name="Ng V."/>
            <person name="Cullen D."/>
            <person name="Martin F."/>
            <person name="Rosso M.-N."/>
            <person name="Henrissat B."/>
            <person name="Hibbett D."/>
            <person name="Martinez A.T."/>
            <person name="Grigoriev I.V."/>
        </authorList>
    </citation>
    <scope>NUCLEOTIDE SEQUENCE</scope>
    <source>
        <strain evidence="2">ATCC 90797</strain>
    </source>
</reference>
<protein>
    <submittedName>
        <fullName evidence="2">Uncharacterized protein</fullName>
    </submittedName>
</protein>
<dbReference type="AlphaFoldDB" id="A0A9P6DK08"/>
<feature type="region of interest" description="Disordered" evidence="1">
    <location>
        <begin position="33"/>
        <end position="61"/>
    </location>
</feature>
<dbReference type="OrthoDB" id="2981178at2759"/>